<proteinExistence type="predicted"/>
<dbReference type="Pfam" id="PF01609">
    <property type="entry name" value="DDE_Tnp_1"/>
    <property type="match status" value="1"/>
</dbReference>
<sequence length="414" mass="47473">MAIYDLMLSPNNKENTKITMLATQYCHKFLTKSLENFNQARMKTLLQCGDALIKGNELTLTSIGRHLSGKAKVKNKIKRVDRFLKSKTLSDDELLVYKQLFVSLFGSLPSVVIGVDWSGCCSADFWLLRASLLVDGRSIPVYNKVVKKEDLETNESHDAFLDDLATILPKEKPVYIVTDGGFKTPWFHKVDSLGWFYIGRVRGRITGKIEDQEWKSVSQLSKGANTKPKSLGSGLLGKTSPTRVNCRFHLYKGKIKGRKKLKGRYPDTEKMYKSIAKEPWLLVSNDDDLTAKTAVIYYSKRMQIEQNFRDDKSLRYGFSWRHSKTQGVRRISALCLISHVATLVLWLMGYQAEKRKMHLQFQANTIKTRRVLSFLTLAKNIIVQHRMRTVMGLLKQAIRSLQHEYQKQILTPLT</sequence>
<dbReference type="EMBL" id="CP026604">
    <property type="protein sequence ID" value="AWB65791.1"/>
    <property type="molecule type" value="Genomic_DNA"/>
</dbReference>
<dbReference type="GO" id="GO:0004803">
    <property type="term" value="F:transposase activity"/>
    <property type="evidence" value="ECO:0007669"/>
    <property type="project" value="InterPro"/>
</dbReference>
<dbReference type="OrthoDB" id="6140187at2"/>
<protein>
    <recommendedName>
        <fullName evidence="1">Transposase IS4-like domain-containing protein</fullName>
    </recommendedName>
</protein>
<dbReference type="SUPFAM" id="SSF53098">
    <property type="entry name" value="Ribonuclease H-like"/>
    <property type="match status" value="1"/>
</dbReference>
<organism evidence="2 4">
    <name type="scientific">Saccharobesus litoralis</name>
    <dbReference type="NCBI Taxonomy" id="2172099"/>
    <lineage>
        <taxon>Bacteria</taxon>
        <taxon>Pseudomonadati</taxon>
        <taxon>Pseudomonadota</taxon>
        <taxon>Gammaproteobacteria</taxon>
        <taxon>Alteromonadales</taxon>
        <taxon>Alteromonadaceae</taxon>
        <taxon>Saccharobesus</taxon>
    </lineage>
</organism>
<dbReference type="EMBL" id="CP026604">
    <property type="protein sequence ID" value="AWB68299.1"/>
    <property type="molecule type" value="Genomic_DNA"/>
</dbReference>
<dbReference type="Proteomes" id="UP000244441">
    <property type="component" value="Chromosome"/>
</dbReference>
<gene>
    <name evidence="2" type="ORF">C2869_04765</name>
    <name evidence="3" type="ORF">C2869_18600</name>
</gene>
<dbReference type="InterPro" id="IPR012337">
    <property type="entry name" value="RNaseH-like_sf"/>
</dbReference>
<dbReference type="AlphaFoldDB" id="A0A2S0VNI7"/>
<dbReference type="RefSeq" id="WP_108601866.1">
    <property type="nucleotide sequence ID" value="NZ_CP026604.1"/>
</dbReference>
<evidence type="ECO:0000313" key="2">
    <source>
        <dbReference type="EMBL" id="AWB65791.1"/>
    </source>
</evidence>
<dbReference type="KEGG" id="cate:C2869_18600"/>
<accession>A0A2S0VNI7</accession>
<feature type="domain" description="Transposase IS4-like" evidence="1">
    <location>
        <begin position="129"/>
        <end position="336"/>
    </location>
</feature>
<reference evidence="2 4" key="1">
    <citation type="submission" date="2018-01" db="EMBL/GenBank/DDBJ databases">
        <title>Genome sequence of a Cantenovulum-like bacteria.</title>
        <authorList>
            <person name="Tan W.R."/>
            <person name="Lau N.-S."/>
            <person name="Go F."/>
            <person name="Amirul A.-A.A."/>
        </authorList>
    </citation>
    <scope>NUCLEOTIDE SEQUENCE [LARGE SCALE GENOMIC DNA]</scope>
    <source>
        <strain evidence="2 4">CCB-QB4</strain>
    </source>
</reference>
<evidence type="ECO:0000259" key="1">
    <source>
        <dbReference type="Pfam" id="PF01609"/>
    </source>
</evidence>
<dbReference type="InterPro" id="IPR047658">
    <property type="entry name" value="IS4-like_transpos"/>
</dbReference>
<evidence type="ECO:0000313" key="4">
    <source>
        <dbReference type="Proteomes" id="UP000244441"/>
    </source>
</evidence>
<dbReference type="PANTHER" id="PTHR35404">
    <property type="entry name" value="TRANSPOSASE OF TN10"/>
    <property type="match status" value="1"/>
</dbReference>
<name>A0A2S0VNI7_9ALTE</name>
<dbReference type="GO" id="GO:0003677">
    <property type="term" value="F:DNA binding"/>
    <property type="evidence" value="ECO:0007669"/>
    <property type="project" value="InterPro"/>
</dbReference>
<evidence type="ECO:0000313" key="3">
    <source>
        <dbReference type="EMBL" id="AWB68299.1"/>
    </source>
</evidence>
<keyword evidence="4" id="KW-1185">Reference proteome</keyword>
<dbReference type="GO" id="GO:0006313">
    <property type="term" value="P:DNA transposition"/>
    <property type="evidence" value="ECO:0007669"/>
    <property type="project" value="InterPro"/>
</dbReference>
<dbReference type="InterPro" id="IPR002559">
    <property type="entry name" value="Transposase_11"/>
</dbReference>
<dbReference type="NCBIfam" id="NF033591">
    <property type="entry name" value="transpos_IS4_2"/>
    <property type="match status" value="1"/>
</dbReference>
<dbReference type="PANTHER" id="PTHR35404:SF8">
    <property type="entry name" value="TRANSPOSASE OF TN10"/>
    <property type="match status" value="1"/>
</dbReference>
<dbReference type="KEGG" id="cate:C2869_04765"/>